<dbReference type="Pfam" id="PF02518">
    <property type="entry name" value="HATPase_c"/>
    <property type="match status" value="1"/>
</dbReference>
<dbReference type="InterPro" id="IPR003661">
    <property type="entry name" value="HisK_dim/P_dom"/>
</dbReference>
<dbReference type="FunFam" id="3.30.565.10:FF:000006">
    <property type="entry name" value="Sensor histidine kinase WalK"/>
    <property type="match status" value="1"/>
</dbReference>
<dbReference type="InterPro" id="IPR004358">
    <property type="entry name" value="Sig_transdc_His_kin-like_C"/>
</dbReference>
<evidence type="ECO:0000259" key="19">
    <source>
        <dbReference type="PROSITE" id="PS50885"/>
    </source>
</evidence>
<dbReference type="Pfam" id="PF00672">
    <property type="entry name" value="HAMP"/>
    <property type="match status" value="1"/>
</dbReference>
<evidence type="ECO:0000256" key="13">
    <source>
        <dbReference type="ARBA" id="ARBA00023026"/>
    </source>
</evidence>
<dbReference type="PROSITE" id="PS50109">
    <property type="entry name" value="HIS_KIN"/>
    <property type="match status" value="1"/>
</dbReference>
<keyword evidence="7 17" id="KW-0812">Transmembrane</keyword>
<evidence type="ECO:0000256" key="3">
    <source>
        <dbReference type="ARBA" id="ARBA00012438"/>
    </source>
</evidence>
<dbReference type="EC" id="2.7.13.3" evidence="3"/>
<keyword evidence="12" id="KW-0902">Two-component regulatory system</keyword>
<dbReference type="SMART" id="SM00387">
    <property type="entry name" value="HATPase_c"/>
    <property type="match status" value="1"/>
</dbReference>
<keyword evidence="21" id="KW-1185">Reference proteome</keyword>
<accession>A0A220U0R2</accession>
<dbReference type="GO" id="GO:0005524">
    <property type="term" value="F:ATP binding"/>
    <property type="evidence" value="ECO:0007669"/>
    <property type="project" value="UniProtKB-KW"/>
</dbReference>
<dbReference type="Gene3D" id="6.10.340.10">
    <property type="match status" value="1"/>
</dbReference>
<evidence type="ECO:0000256" key="5">
    <source>
        <dbReference type="ARBA" id="ARBA00022553"/>
    </source>
</evidence>
<dbReference type="SUPFAM" id="SSF47384">
    <property type="entry name" value="Homodimeric domain of signal transducing histidine kinase"/>
    <property type="match status" value="1"/>
</dbReference>
<evidence type="ECO:0000256" key="9">
    <source>
        <dbReference type="ARBA" id="ARBA00022777"/>
    </source>
</evidence>
<dbReference type="SMART" id="SM00388">
    <property type="entry name" value="HisKA"/>
    <property type="match status" value="1"/>
</dbReference>
<evidence type="ECO:0000256" key="4">
    <source>
        <dbReference type="ARBA" id="ARBA00022475"/>
    </source>
</evidence>
<dbReference type="SMART" id="SM00304">
    <property type="entry name" value="HAMP"/>
    <property type="match status" value="1"/>
</dbReference>
<dbReference type="InterPro" id="IPR003594">
    <property type="entry name" value="HATPase_dom"/>
</dbReference>
<dbReference type="KEGG" id="vil:CFK37_04935"/>
<dbReference type="SUPFAM" id="SSF158472">
    <property type="entry name" value="HAMP domain-like"/>
    <property type="match status" value="1"/>
</dbReference>
<dbReference type="SUPFAM" id="SSF55874">
    <property type="entry name" value="ATPase domain of HSP90 chaperone/DNA topoisomerase II/histidine kinase"/>
    <property type="match status" value="1"/>
</dbReference>
<organism evidence="20 21">
    <name type="scientific">Virgibacillus phasianinus</name>
    <dbReference type="NCBI Taxonomy" id="2017483"/>
    <lineage>
        <taxon>Bacteria</taxon>
        <taxon>Bacillati</taxon>
        <taxon>Bacillota</taxon>
        <taxon>Bacilli</taxon>
        <taxon>Bacillales</taxon>
        <taxon>Bacillaceae</taxon>
        <taxon>Virgibacillus</taxon>
    </lineage>
</organism>
<evidence type="ECO:0000256" key="11">
    <source>
        <dbReference type="ARBA" id="ARBA00022989"/>
    </source>
</evidence>
<dbReference type="PANTHER" id="PTHR45528:SF11">
    <property type="entry name" value="HISTIDINE KINASE"/>
    <property type="match status" value="1"/>
</dbReference>
<keyword evidence="14 17" id="KW-0472">Membrane</keyword>
<evidence type="ECO:0000256" key="1">
    <source>
        <dbReference type="ARBA" id="ARBA00000085"/>
    </source>
</evidence>
<dbReference type="FunFam" id="1.10.287.130:FF:000001">
    <property type="entry name" value="Two-component sensor histidine kinase"/>
    <property type="match status" value="1"/>
</dbReference>
<evidence type="ECO:0000313" key="20">
    <source>
        <dbReference type="EMBL" id="ASK61565.1"/>
    </source>
</evidence>
<evidence type="ECO:0000259" key="18">
    <source>
        <dbReference type="PROSITE" id="PS50109"/>
    </source>
</evidence>
<dbReference type="CDD" id="cd00082">
    <property type="entry name" value="HisKA"/>
    <property type="match status" value="1"/>
</dbReference>
<keyword evidence="5" id="KW-0597">Phosphoprotein</keyword>
<dbReference type="RefSeq" id="WP_089060842.1">
    <property type="nucleotide sequence ID" value="NZ_CP022315.1"/>
</dbReference>
<comment type="subcellular location">
    <subcellularLocation>
        <location evidence="2">Cell membrane</location>
        <topology evidence="2">Multi-pass membrane protein</topology>
    </subcellularLocation>
</comment>
<evidence type="ECO:0000256" key="15">
    <source>
        <dbReference type="ARBA" id="ARBA00037219"/>
    </source>
</evidence>
<reference evidence="20 21" key="1">
    <citation type="submission" date="2017-07" db="EMBL/GenBank/DDBJ databases">
        <title>Virgibacillus sp. LM2416.</title>
        <authorList>
            <person name="Tak E.J."/>
            <person name="Bae J.-W."/>
        </authorList>
    </citation>
    <scope>NUCLEOTIDE SEQUENCE [LARGE SCALE GENOMIC DNA]</scope>
    <source>
        <strain evidence="20 21">LM2416</strain>
    </source>
</reference>
<evidence type="ECO:0000256" key="2">
    <source>
        <dbReference type="ARBA" id="ARBA00004651"/>
    </source>
</evidence>
<dbReference type="InterPro" id="IPR036890">
    <property type="entry name" value="HATPase_C_sf"/>
</dbReference>
<dbReference type="CDD" id="cd06225">
    <property type="entry name" value="HAMP"/>
    <property type="match status" value="1"/>
</dbReference>
<evidence type="ECO:0000256" key="17">
    <source>
        <dbReference type="SAM" id="Phobius"/>
    </source>
</evidence>
<feature type="transmembrane region" description="Helical" evidence="17">
    <location>
        <begin position="163"/>
        <end position="188"/>
    </location>
</feature>
<dbReference type="EMBL" id="CP022315">
    <property type="protein sequence ID" value="ASK61565.1"/>
    <property type="molecule type" value="Genomic_DNA"/>
</dbReference>
<dbReference type="InterPro" id="IPR036097">
    <property type="entry name" value="HisK_dim/P_sf"/>
</dbReference>
<proteinExistence type="predicted"/>
<gene>
    <name evidence="20" type="ORF">CFK37_04935</name>
</gene>
<keyword evidence="13" id="KW-0843">Virulence</keyword>
<dbReference type="InterPro" id="IPR050398">
    <property type="entry name" value="HssS/ArlS-like"/>
</dbReference>
<feature type="domain" description="HAMP" evidence="19">
    <location>
        <begin position="185"/>
        <end position="237"/>
    </location>
</feature>
<comment type="function">
    <text evidence="15">Member of the two-component regulatory system HssS/HssR involved in intracellular heme homeostasis and tempering of staphylococcal virulence. HssS functions as a heme sensor histidine kinase which is autophosphorylated at a histidine residue and transfers its phosphate group to an aspartate residue of HssR. HssR/HssS activates the expression of hrtAB, an efflux pump, in response to extracellular heme, hemin, hemoglobin or blood.</text>
</comment>
<dbReference type="PRINTS" id="PR00344">
    <property type="entry name" value="BCTRLSENSOR"/>
</dbReference>
<dbReference type="InterPro" id="IPR005467">
    <property type="entry name" value="His_kinase_dom"/>
</dbReference>
<dbReference type="Proteomes" id="UP000198312">
    <property type="component" value="Chromosome"/>
</dbReference>
<sequence length="459" mass="52105">MRTLYVRIIVVTMVIMVASAIIAFFASNIYYQQYLKPENDAKITQISRNIVDIYKSNNSQDISAYLNDMTDLGYKFYLVDGSGDGQVYGDPFRKKNLAADAIDKVMQGNVYHGVKNYPWKPFVTGFFDNELKNTIGIPLEVKGKTYALFVRPNTSQQFGEMRFFLAVLLILALIFSFLLVLISTSYIVKPIKRLTEATKKIAAGNYHMKLNVNRKDEIGRLARDFSKMSNILEQTEAKRQEFVSNVSHEIQSPLTSIQGFTELVRDEEMTADERHHYLTIIEKESKRLSMLGRQLLTLSMLDHDGSDHAAFPVSIDEQIKDVISTTEWQWRNKSLSIDLNLHAGSITGSTDLIQQIWMNLVTNAIRYTDNGGTISITTKEDRNGVYASIQDTGIGMSEQDVTQIFDRFYKVDKARKRSEVSTGLGLAIVKKIIEIHHGTIEVESEIDTGSTFHVYLPKK</sequence>
<dbReference type="PROSITE" id="PS50885">
    <property type="entry name" value="HAMP"/>
    <property type="match status" value="1"/>
</dbReference>
<feature type="transmembrane region" description="Helical" evidence="17">
    <location>
        <begin position="6"/>
        <end position="26"/>
    </location>
</feature>
<dbReference type="Gene3D" id="3.30.565.10">
    <property type="entry name" value="Histidine kinase-like ATPase, C-terminal domain"/>
    <property type="match status" value="1"/>
</dbReference>
<comment type="catalytic activity">
    <reaction evidence="1">
        <text>ATP + protein L-histidine = ADP + protein N-phospho-L-histidine.</text>
        <dbReference type="EC" id="2.7.13.3"/>
    </reaction>
</comment>
<evidence type="ECO:0000256" key="6">
    <source>
        <dbReference type="ARBA" id="ARBA00022679"/>
    </source>
</evidence>
<dbReference type="Gene3D" id="1.10.287.130">
    <property type="match status" value="1"/>
</dbReference>
<dbReference type="InterPro" id="IPR003660">
    <property type="entry name" value="HAMP_dom"/>
</dbReference>
<dbReference type="GO" id="GO:0000155">
    <property type="term" value="F:phosphorelay sensor kinase activity"/>
    <property type="evidence" value="ECO:0007669"/>
    <property type="project" value="InterPro"/>
</dbReference>
<dbReference type="PANTHER" id="PTHR45528">
    <property type="entry name" value="SENSOR HISTIDINE KINASE CPXA"/>
    <property type="match status" value="1"/>
</dbReference>
<evidence type="ECO:0000256" key="12">
    <source>
        <dbReference type="ARBA" id="ARBA00023012"/>
    </source>
</evidence>
<evidence type="ECO:0000256" key="7">
    <source>
        <dbReference type="ARBA" id="ARBA00022692"/>
    </source>
</evidence>
<keyword evidence="8" id="KW-0547">Nucleotide-binding</keyword>
<dbReference type="Pfam" id="PF00512">
    <property type="entry name" value="HisKA"/>
    <property type="match status" value="1"/>
</dbReference>
<keyword evidence="9 20" id="KW-0418">Kinase</keyword>
<keyword evidence="4" id="KW-1003">Cell membrane</keyword>
<name>A0A220U0R2_9BACI</name>
<keyword evidence="11 17" id="KW-1133">Transmembrane helix</keyword>
<evidence type="ECO:0000256" key="16">
    <source>
        <dbReference type="ARBA" id="ARBA00040841"/>
    </source>
</evidence>
<dbReference type="AlphaFoldDB" id="A0A220U0R2"/>
<feature type="domain" description="Histidine kinase" evidence="18">
    <location>
        <begin position="245"/>
        <end position="459"/>
    </location>
</feature>
<dbReference type="GO" id="GO:0005886">
    <property type="term" value="C:plasma membrane"/>
    <property type="evidence" value="ECO:0007669"/>
    <property type="project" value="UniProtKB-SubCell"/>
</dbReference>
<keyword evidence="10" id="KW-0067">ATP-binding</keyword>
<evidence type="ECO:0000256" key="14">
    <source>
        <dbReference type="ARBA" id="ARBA00023136"/>
    </source>
</evidence>
<evidence type="ECO:0000256" key="8">
    <source>
        <dbReference type="ARBA" id="ARBA00022741"/>
    </source>
</evidence>
<dbReference type="OrthoDB" id="9813151at2"/>
<keyword evidence="6" id="KW-0808">Transferase</keyword>
<evidence type="ECO:0000313" key="21">
    <source>
        <dbReference type="Proteomes" id="UP000198312"/>
    </source>
</evidence>
<evidence type="ECO:0000256" key="10">
    <source>
        <dbReference type="ARBA" id="ARBA00022840"/>
    </source>
</evidence>
<protein>
    <recommendedName>
        <fullName evidence="16">Heme sensor protein HssS</fullName>
        <ecNumber evidence="3">2.7.13.3</ecNumber>
    </recommendedName>
</protein>